<comment type="caution">
    <text evidence="10">The sequence shown here is derived from an EMBL/GenBank/DDBJ whole genome shotgun (WGS) entry which is preliminary data.</text>
</comment>
<evidence type="ECO:0000256" key="2">
    <source>
        <dbReference type="ARBA" id="ARBA00008035"/>
    </source>
</evidence>
<feature type="compositionally biased region" description="Pro residues" evidence="8">
    <location>
        <begin position="643"/>
        <end position="652"/>
    </location>
</feature>
<comment type="subcellular location">
    <subcellularLocation>
        <location evidence="1 7">Nucleus</location>
    </subcellularLocation>
</comment>
<protein>
    <recommendedName>
        <fullName evidence="7">Enhancer of polycomb-like protein</fullName>
    </recommendedName>
</protein>
<feature type="compositionally biased region" description="Low complexity" evidence="8">
    <location>
        <begin position="660"/>
        <end position="685"/>
    </location>
</feature>
<gene>
    <name evidence="10" type="ORF">DFH08DRAFT_294014</name>
</gene>
<keyword evidence="5 7" id="KW-0539">Nucleus</keyword>
<feature type="region of interest" description="Disordered" evidence="8">
    <location>
        <begin position="777"/>
        <end position="817"/>
    </location>
</feature>
<evidence type="ECO:0000256" key="1">
    <source>
        <dbReference type="ARBA" id="ARBA00004123"/>
    </source>
</evidence>
<feature type="domain" description="Enhancer of polycomb-like N-terminal" evidence="9">
    <location>
        <begin position="51"/>
        <end position="179"/>
    </location>
</feature>
<evidence type="ECO:0000256" key="6">
    <source>
        <dbReference type="ARBA" id="ARBA00025513"/>
    </source>
</evidence>
<accession>A0AAD7EKT0</accession>
<keyword evidence="4 7" id="KW-0804">Transcription</keyword>
<feature type="region of interest" description="Disordered" evidence="8">
    <location>
        <begin position="138"/>
        <end position="160"/>
    </location>
</feature>
<dbReference type="Pfam" id="PF10513">
    <property type="entry name" value="EPL1"/>
    <property type="match status" value="1"/>
</dbReference>
<dbReference type="AlphaFoldDB" id="A0AAD7EKT0"/>
<dbReference type="InterPro" id="IPR019542">
    <property type="entry name" value="Enhancer_polycomb-like_N"/>
</dbReference>
<feature type="region of interest" description="Disordered" evidence="8">
    <location>
        <begin position="598"/>
        <end position="743"/>
    </location>
</feature>
<feature type="compositionally biased region" description="Low complexity" evidence="8">
    <location>
        <begin position="598"/>
        <end position="632"/>
    </location>
</feature>
<evidence type="ECO:0000256" key="4">
    <source>
        <dbReference type="ARBA" id="ARBA00023163"/>
    </source>
</evidence>
<feature type="region of interest" description="Disordered" evidence="8">
    <location>
        <begin position="355"/>
        <end position="381"/>
    </location>
</feature>
<evidence type="ECO:0000313" key="11">
    <source>
        <dbReference type="Proteomes" id="UP001218218"/>
    </source>
</evidence>
<dbReference type="GO" id="GO:0035267">
    <property type="term" value="C:NuA4 histone acetyltransferase complex"/>
    <property type="evidence" value="ECO:0007669"/>
    <property type="project" value="InterPro"/>
</dbReference>
<dbReference type="GO" id="GO:0005634">
    <property type="term" value="C:nucleus"/>
    <property type="evidence" value="ECO:0007669"/>
    <property type="project" value="UniProtKB-SubCell"/>
</dbReference>
<evidence type="ECO:0000256" key="5">
    <source>
        <dbReference type="ARBA" id="ARBA00023242"/>
    </source>
</evidence>
<organism evidence="10 11">
    <name type="scientific">Mycena albidolilacea</name>
    <dbReference type="NCBI Taxonomy" id="1033008"/>
    <lineage>
        <taxon>Eukaryota</taxon>
        <taxon>Fungi</taxon>
        <taxon>Dikarya</taxon>
        <taxon>Basidiomycota</taxon>
        <taxon>Agaricomycotina</taxon>
        <taxon>Agaricomycetes</taxon>
        <taxon>Agaricomycetidae</taxon>
        <taxon>Agaricales</taxon>
        <taxon>Marasmiineae</taxon>
        <taxon>Mycenaceae</taxon>
        <taxon>Mycena</taxon>
    </lineage>
</organism>
<comment type="function">
    <text evidence="6">Component of the NuA4 histone acetyltransferase complex which is involved in transcriptional activation of selected genes principally by acetylation of nucleosomal histone H4 and H2A. The NuA4 complex is also involved in DNA repair. Involved in gene silencing by neighboring heterochromatin, blockage of the silencing spreading along the chromosome, and required for cell cycle progression through G2/M.</text>
</comment>
<dbReference type="PANTHER" id="PTHR14898">
    <property type="entry name" value="ENHANCER OF POLYCOMB"/>
    <property type="match status" value="1"/>
</dbReference>
<evidence type="ECO:0000256" key="3">
    <source>
        <dbReference type="ARBA" id="ARBA00023015"/>
    </source>
</evidence>
<comment type="similarity">
    <text evidence="2 7">Belongs to the enhancer of polycomb family.</text>
</comment>
<dbReference type="InterPro" id="IPR024943">
    <property type="entry name" value="Enhancer_polycomb"/>
</dbReference>
<evidence type="ECO:0000259" key="9">
    <source>
        <dbReference type="Pfam" id="PF10513"/>
    </source>
</evidence>
<evidence type="ECO:0000256" key="7">
    <source>
        <dbReference type="RuleBase" id="RU361124"/>
    </source>
</evidence>
<dbReference type="EMBL" id="JARIHO010000032">
    <property type="protein sequence ID" value="KAJ7334819.1"/>
    <property type="molecule type" value="Genomic_DNA"/>
</dbReference>
<keyword evidence="3 7" id="KW-0805">Transcription regulation</keyword>
<sequence length="817" mass="89852">MAPRVVLPPKKNRARCGIKFPLKIVRGDLAPDSEYLDDDGDESASQLAVADVDINEGNEHHLQAALATKAVFIPTPGAIRVVDNYEELYPQHKWQDPVSYLKTTQTVEEACSNGFIEHEYTYYMDELDKQWLDKNNQQARGEGTSAQGARKGKHKSPEIGMPVSISEDEFELVMGLLEKITHQKVLEGDGPDFLFYEPFFLRTLPADMFASYVTPSWIPPPALMVRIARTVYPHWKQRRSLLKGHKIRPSLNFDESDFLNESYICFRRRDNKPVRKTRAGQIANNADKLAQLDQNLSRALDIANALLERENVKQAAAVQAHNVWRARQPMADLLRKFPSLITKADEERLLDKPKKIKPPRSALPKVKVLPPSQPETPSAAPVGQAILPSERYAATQQKVMKKMQEESQEIKDKCQVDVVDDAYQPCFVPRAEKMWANVPPSVRSLASQIDTPVIRASVRVRIGRGGRRMLDRRSSHPYVPELRNHRRHVDSDDLDEETIHRLRGQWRFDADSTLFGPPEEENRELVDEYDSKFLMGRMAWATKEEAALVTDASLMVQRKDGQIMKILPEQFLTNVIHVQAMYEKPTLSGYLVEQGITPSSSFGSPRPSASAATSRAPSPQKPTPVSTSGSHHPSPHSRAQVPMRPPPSPAPPRTQGNNMSPQPGSTAASPAPARPPASASSPVPSRMQENIFPQPGSASSSPAVHTPARPRGTYPTLPHNPNPIVPRGNADAVKIGGGSGGAQSGAGAVNVYTNGQSPLQTNGASRAAMYVPLSAGTGTNNGGLKLPSRQARPSALAHSVVASQRTGSPSASRVSES</sequence>
<keyword evidence="11" id="KW-1185">Reference proteome</keyword>
<dbReference type="GO" id="GO:0006357">
    <property type="term" value="P:regulation of transcription by RNA polymerase II"/>
    <property type="evidence" value="ECO:0007669"/>
    <property type="project" value="InterPro"/>
</dbReference>
<evidence type="ECO:0000256" key="8">
    <source>
        <dbReference type="SAM" id="MobiDB-lite"/>
    </source>
</evidence>
<evidence type="ECO:0000313" key="10">
    <source>
        <dbReference type="EMBL" id="KAJ7334819.1"/>
    </source>
</evidence>
<feature type="compositionally biased region" description="Polar residues" evidence="8">
    <location>
        <begin position="801"/>
        <end position="817"/>
    </location>
</feature>
<name>A0AAD7EKT0_9AGAR</name>
<proteinExistence type="inferred from homology"/>
<dbReference type="Proteomes" id="UP001218218">
    <property type="component" value="Unassembled WGS sequence"/>
</dbReference>
<reference evidence="10" key="1">
    <citation type="submission" date="2023-03" db="EMBL/GenBank/DDBJ databases">
        <title>Massive genome expansion in bonnet fungi (Mycena s.s.) driven by repeated elements and novel gene families across ecological guilds.</title>
        <authorList>
            <consortium name="Lawrence Berkeley National Laboratory"/>
            <person name="Harder C.B."/>
            <person name="Miyauchi S."/>
            <person name="Viragh M."/>
            <person name="Kuo A."/>
            <person name="Thoen E."/>
            <person name="Andreopoulos B."/>
            <person name="Lu D."/>
            <person name="Skrede I."/>
            <person name="Drula E."/>
            <person name="Henrissat B."/>
            <person name="Morin E."/>
            <person name="Kohler A."/>
            <person name="Barry K."/>
            <person name="LaButti K."/>
            <person name="Morin E."/>
            <person name="Salamov A."/>
            <person name="Lipzen A."/>
            <person name="Mereny Z."/>
            <person name="Hegedus B."/>
            <person name="Baldrian P."/>
            <person name="Stursova M."/>
            <person name="Weitz H."/>
            <person name="Taylor A."/>
            <person name="Grigoriev I.V."/>
            <person name="Nagy L.G."/>
            <person name="Martin F."/>
            <person name="Kauserud H."/>
        </authorList>
    </citation>
    <scope>NUCLEOTIDE SEQUENCE</scope>
    <source>
        <strain evidence="10">CBHHK002</strain>
    </source>
</reference>
<feature type="compositionally biased region" description="Polar residues" evidence="8">
    <location>
        <begin position="138"/>
        <end position="147"/>
    </location>
</feature>